<dbReference type="InterPro" id="IPR024344">
    <property type="entry name" value="MDMPI_metal-binding"/>
</dbReference>
<dbReference type="EMBL" id="JBHSRD010000004">
    <property type="protein sequence ID" value="MFC6008416.1"/>
    <property type="molecule type" value="Genomic_DNA"/>
</dbReference>
<sequence length="272" mass="29689">MSTWNAMSYEGKDTILRVVRTEAEHFFALAEAPGAWERTTPCDGWTSRDLVAHIIDTTEGYFKAFDAARGTGDAVPAPHGLPAMAGKVNEAATAFRGTPQTEMMDRLRADFEKMQGILEAVGEDDWTGFLVTHPYMGPVPAFFYAAGQLMDYGVHSWDIRQGSGAAHGLHGDAADLLVPFMFEIWRGTVKSDQVSEPFTIGIRVTGRNAGDYRVTVGPDGLSYETGELESLPAYLEFDAGSLVLTAFGRSNSGTVRGDLALAEQYLNLFFRI</sequence>
<proteinExistence type="predicted"/>
<accession>A0ABW1JHQ8</accession>
<organism evidence="2 3">
    <name type="scientific">Angustibacter luteus</name>
    <dbReference type="NCBI Taxonomy" id="658456"/>
    <lineage>
        <taxon>Bacteria</taxon>
        <taxon>Bacillati</taxon>
        <taxon>Actinomycetota</taxon>
        <taxon>Actinomycetes</taxon>
        <taxon>Kineosporiales</taxon>
        <taxon>Kineosporiaceae</taxon>
    </lineage>
</organism>
<comment type="caution">
    <text evidence="2">The sequence shown here is derived from an EMBL/GenBank/DDBJ whole genome shotgun (WGS) entry which is preliminary data.</text>
</comment>
<dbReference type="GO" id="GO:0016853">
    <property type="term" value="F:isomerase activity"/>
    <property type="evidence" value="ECO:0007669"/>
    <property type="project" value="UniProtKB-KW"/>
</dbReference>
<dbReference type="RefSeq" id="WP_345714887.1">
    <property type="nucleotide sequence ID" value="NZ_BAABFP010000002.1"/>
</dbReference>
<evidence type="ECO:0000313" key="2">
    <source>
        <dbReference type="EMBL" id="MFC6008416.1"/>
    </source>
</evidence>
<dbReference type="InterPro" id="IPR034660">
    <property type="entry name" value="DinB/YfiT-like"/>
</dbReference>
<protein>
    <submittedName>
        <fullName evidence="2">Maleylpyruvate isomerase N-terminal domain-containing protein</fullName>
    </submittedName>
</protein>
<keyword evidence="3" id="KW-1185">Reference proteome</keyword>
<dbReference type="Gene3D" id="1.20.120.450">
    <property type="entry name" value="dinb family like domain"/>
    <property type="match status" value="1"/>
</dbReference>
<dbReference type="Pfam" id="PF11716">
    <property type="entry name" value="MDMPI_N"/>
    <property type="match status" value="1"/>
</dbReference>
<evidence type="ECO:0000313" key="3">
    <source>
        <dbReference type="Proteomes" id="UP001596189"/>
    </source>
</evidence>
<feature type="domain" description="Mycothiol-dependent maleylpyruvate isomerase metal-binding" evidence="1">
    <location>
        <begin position="21"/>
        <end position="160"/>
    </location>
</feature>
<gene>
    <name evidence="2" type="ORF">ACFQDO_14860</name>
</gene>
<dbReference type="Proteomes" id="UP001596189">
    <property type="component" value="Unassembled WGS sequence"/>
</dbReference>
<dbReference type="SUPFAM" id="SSF109854">
    <property type="entry name" value="DinB/YfiT-like putative metalloenzymes"/>
    <property type="match status" value="1"/>
</dbReference>
<dbReference type="NCBIfam" id="TIGR03083">
    <property type="entry name" value="maleylpyruvate isomerase family mycothiol-dependent enzyme"/>
    <property type="match status" value="1"/>
</dbReference>
<evidence type="ECO:0000259" key="1">
    <source>
        <dbReference type="Pfam" id="PF11716"/>
    </source>
</evidence>
<reference evidence="3" key="1">
    <citation type="journal article" date="2019" name="Int. J. Syst. Evol. Microbiol.">
        <title>The Global Catalogue of Microorganisms (GCM) 10K type strain sequencing project: providing services to taxonomists for standard genome sequencing and annotation.</title>
        <authorList>
            <consortium name="The Broad Institute Genomics Platform"/>
            <consortium name="The Broad Institute Genome Sequencing Center for Infectious Disease"/>
            <person name="Wu L."/>
            <person name="Ma J."/>
        </authorList>
    </citation>
    <scope>NUCLEOTIDE SEQUENCE [LARGE SCALE GENOMIC DNA]</scope>
    <source>
        <strain evidence="3">KACC 14249</strain>
    </source>
</reference>
<name>A0ABW1JHQ8_9ACTN</name>
<dbReference type="InterPro" id="IPR017517">
    <property type="entry name" value="Maleyloyr_isom"/>
</dbReference>
<keyword evidence="2" id="KW-0413">Isomerase</keyword>